<dbReference type="SUPFAM" id="SSF47781">
    <property type="entry name" value="RuvA domain 2-like"/>
    <property type="match status" value="1"/>
</dbReference>
<dbReference type="Proteomes" id="UP000500890">
    <property type="component" value="Chromosome"/>
</dbReference>
<dbReference type="Pfam" id="PF20582">
    <property type="entry name" value="UPF0758_N"/>
    <property type="match status" value="1"/>
</dbReference>
<dbReference type="GO" id="GO:0006508">
    <property type="term" value="P:proteolysis"/>
    <property type="evidence" value="ECO:0007669"/>
    <property type="project" value="UniProtKB-KW"/>
</dbReference>
<evidence type="ECO:0000259" key="8">
    <source>
        <dbReference type="PROSITE" id="PS50249"/>
    </source>
</evidence>
<dbReference type="GO" id="GO:0046872">
    <property type="term" value="F:metal ion binding"/>
    <property type="evidence" value="ECO:0007669"/>
    <property type="project" value="UniProtKB-KW"/>
</dbReference>
<evidence type="ECO:0000256" key="6">
    <source>
        <dbReference type="ARBA" id="ARBA00023049"/>
    </source>
</evidence>
<evidence type="ECO:0000256" key="4">
    <source>
        <dbReference type="ARBA" id="ARBA00022801"/>
    </source>
</evidence>
<dbReference type="CDD" id="cd08071">
    <property type="entry name" value="MPN_DUF2466"/>
    <property type="match status" value="1"/>
</dbReference>
<organism evidence="9 10">
    <name type="scientific">Vagococcus coleopterorum</name>
    <dbReference type="NCBI Taxonomy" id="2714946"/>
    <lineage>
        <taxon>Bacteria</taxon>
        <taxon>Bacillati</taxon>
        <taxon>Bacillota</taxon>
        <taxon>Bacilli</taxon>
        <taxon>Lactobacillales</taxon>
        <taxon>Enterococcaceae</taxon>
        <taxon>Vagococcus</taxon>
    </lineage>
</organism>
<evidence type="ECO:0000313" key="9">
    <source>
        <dbReference type="EMBL" id="QIL46909.1"/>
    </source>
</evidence>
<dbReference type="KEGG" id="vah:G7081_07390"/>
<dbReference type="EMBL" id="CP049886">
    <property type="protein sequence ID" value="QIL46909.1"/>
    <property type="molecule type" value="Genomic_DNA"/>
</dbReference>
<name>A0A6G8APL6_9ENTE</name>
<evidence type="ECO:0000256" key="2">
    <source>
        <dbReference type="ARBA" id="ARBA00022670"/>
    </source>
</evidence>
<dbReference type="InterPro" id="IPR025657">
    <property type="entry name" value="RadC_JAB"/>
</dbReference>
<gene>
    <name evidence="9" type="ORF">G7081_07390</name>
</gene>
<dbReference type="Gene3D" id="1.10.150.20">
    <property type="entry name" value="5' to 3' exonuclease, C-terminal subdomain"/>
    <property type="match status" value="1"/>
</dbReference>
<feature type="domain" description="MPN" evidence="8">
    <location>
        <begin position="100"/>
        <end position="222"/>
    </location>
</feature>
<protein>
    <submittedName>
        <fullName evidence="9">JAB domain-containing protein</fullName>
    </submittedName>
</protein>
<dbReference type="NCBIfam" id="NF000642">
    <property type="entry name" value="PRK00024.1"/>
    <property type="match status" value="1"/>
</dbReference>
<dbReference type="NCBIfam" id="TIGR00608">
    <property type="entry name" value="radc"/>
    <property type="match status" value="1"/>
</dbReference>
<evidence type="ECO:0000256" key="7">
    <source>
        <dbReference type="RuleBase" id="RU003797"/>
    </source>
</evidence>
<dbReference type="PANTHER" id="PTHR30471">
    <property type="entry name" value="DNA REPAIR PROTEIN RADC"/>
    <property type="match status" value="1"/>
</dbReference>
<dbReference type="Gene3D" id="3.40.140.10">
    <property type="entry name" value="Cytidine Deaminase, domain 2"/>
    <property type="match status" value="1"/>
</dbReference>
<keyword evidence="6" id="KW-0482">Metalloprotease</keyword>
<dbReference type="GO" id="GO:0008237">
    <property type="term" value="F:metallopeptidase activity"/>
    <property type="evidence" value="ECO:0007669"/>
    <property type="project" value="UniProtKB-KW"/>
</dbReference>
<comment type="similarity">
    <text evidence="1 7">Belongs to the UPF0758 family.</text>
</comment>
<evidence type="ECO:0000313" key="10">
    <source>
        <dbReference type="Proteomes" id="UP000500890"/>
    </source>
</evidence>
<keyword evidence="5" id="KW-0862">Zinc</keyword>
<keyword evidence="4" id="KW-0378">Hydrolase</keyword>
<dbReference type="InterPro" id="IPR001405">
    <property type="entry name" value="UPF0758"/>
</dbReference>
<dbReference type="PANTHER" id="PTHR30471:SF3">
    <property type="entry name" value="UPF0758 PROTEIN YEES-RELATED"/>
    <property type="match status" value="1"/>
</dbReference>
<dbReference type="InterPro" id="IPR020891">
    <property type="entry name" value="UPF0758_CS"/>
</dbReference>
<dbReference type="InterPro" id="IPR037518">
    <property type="entry name" value="MPN"/>
</dbReference>
<dbReference type="AlphaFoldDB" id="A0A6G8APL6"/>
<dbReference type="Pfam" id="PF04002">
    <property type="entry name" value="RadC"/>
    <property type="match status" value="1"/>
</dbReference>
<proteinExistence type="inferred from homology"/>
<keyword evidence="3" id="KW-0479">Metal-binding</keyword>
<keyword evidence="10" id="KW-1185">Reference proteome</keyword>
<dbReference type="InterPro" id="IPR010994">
    <property type="entry name" value="RuvA_2-like"/>
</dbReference>
<evidence type="ECO:0000256" key="5">
    <source>
        <dbReference type="ARBA" id="ARBA00022833"/>
    </source>
</evidence>
<keyword evidence="2" id="KW-0645">Protease</keyword>
<evidence type="ECO:0000256" key="3">
    <source>
        <dbReference type="ARBA" id="ARBA00022723"/>
    </source>
</evidence>
<dbReference type="InterPro" id="IPR046778">
    <property type="entry name" value="UPF0758_N"/>
</dbReference>
<accession>A0A6G8APL6</accession>
<reference evidence="9 10" key="1">
    <citation type="submission" date="2020-03" db="EMBL/GenBank/DDBJ databases">
        <title>Vagococcus sp. nov., isolated from beetles.</title>
        <authorList>
            <person name="Hyun D.-W."/>
            <person name="Bae J.-W."/>
        </authorList>
    </citation>
    <scope>NUCLEOTIDE SEQUENCE [LARGE SCALE GENOMIC DNA]</scope>
    <source>
        <strain evidence="9 10">HDW17A</strain>
    </source>
</reference>
<dbReference type="PROSITE" id="PS01302">
    <property type="entry name" value="UPF0758"/>
    <property type="match status" value="1"/>
</dbReference>
<dbReference type="RefSeq" id="WP_166008296.1">
    <property type="nucleotide sequence ID" value="NZ_CP049886.1"/>
</dbReference>
<evidence type="ECO:0000256" key="1">
    <source>
        <dbReference type="ARBA" id="ARBA00010243"/>
    </source>
</evidence>
<sequence>MKKEMALIGPRERLENSGPSALADYELLAIVLRTGYQNSDVLTVSQTVLKEFETLYEFKSASLEELQQIKGIGLVKAIEIKAAQELGKRLESASQIKLGEVVSSENLGQMICAELKDFQQEHLMVVYLNNHHEMIKKEVVFIGSLTESVAHPREIFNLAVKCSAAKIVLAHNHPSGNLTPSKNDLAFTARLKSCGELMGIELLDHFIVSSQGYLSFREKSLLK</sequence>
<dbReference type="PROSITE" id="PS50249">
    <property type="entry name" value="MPN"/>
    <property type="match status" value="1"/>
</dbReference>